<evidence type="ECO:0000313" key="3">
    <source>
        <dbReference type="Proteomes" id="UP000253857"/>
    </source>
</evidence>
<dbReference type="Proteomes" id="UP000253857">
    <property type="component" value="Unassembled WGS sequence"/>
</dbReference>
<dbReference type="GO" id="GO:0005524">
    <property type="term" value="F:ATP binding"/>
    <property type="evidence" value="ECO:0007669"/>
    <property type="project" value="UniProtKB-KW"/>
</dbReference>
<dbReference type="InterPro" id="IPR007421">
    <property type="entry name" value="Schlafen_AlbA_2_dom"/>
</dbReference>
<organism evidence="2 3">
    <name type="scientific">Eggerthella lenta</name>
    <name type="common">Eubacterium lentum</name>
    <dbReference type="NCBI Taxonomy" id="84112"/>
    <lineage>
        <taxon>Bacteria</taxon>
        <taxon>Bacillati</taxon>
        <taxon>Actinomycetota</taxon>
        <taxon>Coriobacteriia</taxon>
        <taxon>Eggerthellales</taxon>
        <taxon>Eggerthellaceae</taxon>
        <taxon>Eggerthella</taxon>
    </lineage>
</organism>
<accession>A0A369N5N7</accession>
<evidence type="ECO:0000259" key="1">
    <source>
        <dbReference type="Pfam" id="PF04326"/>
    </source>
</evidence>
<dbReference type="InterPro" id="IPR038461">
    <property type="entry name" value="Schlafen_AlbA_2_dom_sf"/>
</dbReference>
<proteinExistence type="predicted"/>
<sequence>MALGLQPTAKTFIATRYRPAIIVPASRKGGRGALQKDGIFGKFIAETTSIDYKVTLEETKPKSWLKSVCAFANGTGGMLAFGIDDKGHLVGLDDPQHVAEKASELINARIDPTPPFRLEAVEEDDCRIVLLRVGPGDDCPYVYVGDGSQIVYVRSGNQSLPASSVQLRSLSMRGSHTHFDEIETAFRKDDYSFETLRASYFERTGDRLADTDFVSFGLAKSDGLLTKAASRIVVYQGHRRRIAGTLAR</sequence>
<feature type="domain" description="Schlafen AlbA-2" evidence="1">
    <location>
        <begin position="46"/>
        <end position="162"/>
    </location>
</feature>
<dbReference type="AlphaFoldDB" id="A0A369N5N7"/>
<gene>
    <name evidence="2" type="ORF">C1871_08330</name>
</gene>
<keyword evidence="2" id="KW-0547">Nucleotide-binding</keyword>
<dbReference type="PANTHER" id="PTHR30595:SF6">
    <property type="entry name" value="SCHLAFEN ALBA-2 DOMAIN-CONTAINING PROTEIN"/>
    <property type="match status" value="1"/>
</dbReference>
<reference evidence="2 3" key="1">
    <citation type="journal article" date="2018" name="Elife">
        <title>Discovery and characterization of a prevalent human gut bacterial enzyme sufficient for the inactivation of a family of plant toxins.</title>
        <authorList>
            <person name="Koppel N."/>
            <person name="Bisanz J.E."/>
            <person name="Pandelia M.E."/>
            <person name="Turnbaugh P.J."/>
            <person name="Balskus E.P."/>
        </authorList>
    </citation>
    <scope>NUCLEOTIDE SEQUENCE [LARGE SCALE GENOMIC DNA]</scope>
    <source>
        <strain evidence="2 3">FAA1-1-60AUCSF</strain>
    </source>
</reference>
<dbReference type="PANTHER" id="PTHR30595">
    <property type="entry name" value="GLPR-RELATED TRANSCRIPTIONAL REPRESSOR"/>
    <property type="match status" value="1"/>
</dbReference>
<protein>
    <submittedName>
        <fullName evidence="2">ATP-binding protein</fullName>
    </submittedName>
</protein>
<evidence type="ECO:0000313" key="2">
    <source>
        <dbReference type="EMBL" id="RDB85228.1"/>
    </source>
</evidence>
<keyword evidence="2" id="KW-0067">ATP-binding</keyword>
<dbReference type="EMBL" id="PPTY01000012">
    <property type="protein sequence ID" value="RDB85228.1"/>
    <property type="molecule type" value="Genomic_DNA"/>
</dbReference>
<dbReference type="Gene3D" id="3.30.950.30">
    <property type="entry name" value="Schlafen, AAA domain"/>
    <property type="match status" value="1"/>
</dbReference>
<comment type="caution">
    <text evidence="2">The sequence shown here is derived from an EMBL/GenBank/DDBJ whole genome shotgun (WGS) entry which is preliminary data.</text>
</comment>
<name>A0A369N5N7_EGGLN</name>
<dbReference type="Pfam" id="PF04326">
    <property type="entry name" value="SLFN_AlbA_2"/>
    <property type="match status" value="1"/>
</dbReference>